<evidence type="ECO:0000313" key="3">
    <source>
        <dbReference type="Proteomes" id="UP000533598"/>
    </source>
</evidence>
<reference evidence="2 3" key="1">
    <citation type="submission" date="2020-08" db="EMBL/GenBank/DDBJ databases">
        <title>Sequencing the genomes of 1000 actinobacteria strains.</title>
        <authorList>
            <person name="Klenk H.-P."/>
        </authorList>
    </citation>
    <scope>NUCLEOTIDE SEQUENCE [LARGE SCALE GENOMIC DNA]</scope>
    <source>
        <strain evidence="2 3">DSM 44230</strain>
    </source>
</reference>
<accession>A0A7W7CF08</accession>
<comment type="caution">
    <text evidence="2">The sequence shown here is derived from an EMBL/GenBank/DDBJ whole genome shotgun (WGS) entry which is preliminary data.</text>
</comment>
<protein>
    <submittedName>
        <fullName evidence="2">Uncharacterized protein</fullName>
    </submittedName>
</protein>
<gene>
    <name evidence="2" type="ORF">HNR67_004452</name>
</gene>
<dbReference type="EMBL" id="JACHMH010000001">
    <property type="protein sequence ID" value="MBB4678334.1"/>
    <property type="molecule type" value="Genomic_DNA"/>
</dbReference>
<dbReference type="Proteomes" id="UP000533598">
    <property type="component" value="Unassembled WGS sequence"/>
</dbReference>
<feature type="transmembrane region" description="Helical" evidence="1">
    <location>
        <begin position="38"/>
        <end position="61"/>
    </location>
</feature>
<keyword evidence="1" id="KW-0472">Membrane</keyword>
<proteinExistence type="predicted"/>
<dbReference type="AlphaFoldDB" id="A0A7W7CF08"/>
<evidence type="ECO:0000313" key="2">
    <source>
        <dbReference type="EMBL" id="MBB4678334.1"/>
    </source>
</evidence>
<evidence type="ECO:0000256" key="1">
    <source>
        <dbReference type="SAM" id="Phobius"/>
    </source>
</evidence>
<sequence>MAMDPNISKARLALGTLVLLALGGCTLALMISLDAGAFLARTLPIVVMIGAAVMANSMGWFNKKVKD</sequence>
<organism evidence="2 3">
    <name type="scientific">Crossiella cryophila</name>
    <dbReference type="NCBI Taxonomy" id="43355"/>
    <lineage>
        <taxon>Bacteria</taxon>
        <taxon>Bacillati</taxon>
        <taxon>Actinomycetota</taxon>
        <taxon>Actinomycetes</taxon>
        <taxon>Pseudonocardiales</taxon>
        <taxon>Pseudonocardiaceae</taxon>
        <taxon>Crossiella</taxon>
    </lineage>
</organism>
<keyword evidence="1" id="KW-1133">Transmembrane helix</keyword>
<keyword evidence="3" id="KW-1185">Reference proteome</keyword>
<dbReference type="RefSeq" id="WP_246492571.1">
    <property type="nucleotide sequence ID" value="NZ_BAAAUI010000004.1"/>
</dbReference>
<keyword evidence="1" id="KW-0812">Transmembrane</keyword>
<name>A0A7W7CF08_9PSEU</name>